<dbReference type="GO" id="GO:0051539">
    <property type="term" value="F:4 iron, 4 sulfur cluster binding"/>
    <property type="evidence" value="ECO:0007669"/>
    <property type="project" value="UniProtKB-KW"/>
</dbReference>
<accession>E8R9F1</accession>
<dbReference type="RefSeq" id="WP_013562349.1">
    <property type="nucleotide sequence ID" value="NC_014961.1"/>
</dbReference>
<reference evidence="7" key="1">
    <citation type="submission" date="2010-11" db="EMBL/GenBank/DDBJ databases">
        <title>The complete genome of Desulfurococcus mucosus DSM 2162.</title>
        <authorList>
            <consortium name="US DOE Joint Genome Institute (JGI-PGF)"/>
            <person name="Lucas S."/>
            <person name="Copeland A."/>
            <person name="Lapidus A."/>
            <person name="Bruce D."/>
            <person name="Goodwin L."/>
            <person name="Pitluck S."/>
            <person name="Kyrpides N."/>
            <person name="Mavromatis K."/>
            <person name="Pagani I."/>
            <person name="Ivanova N."/>
            <person name="Ovchinnikova G."/>
            <person name="Chertkov O."/>
            <person name="Held B."/>
            <person name="Brettin T."/>
            <person name="Detter J.C."/>
            <person name="Tapia R."/>
            <person name="Han C."/>
            <person name="Land M."/>
            <person name="Hauser L."/>
            <person name="Markowitz V."/>
            <person name="Cheng J.-F."/>
            <person name="Hugenholtz P."/>
            <person name="Woyke T."/>
            <person name="Wu D."/>
            <person name="Wirth R."/>
            <person name="Bilek Y."/>
            <person name="Hader T."/>
            <person name="Klenk H.-P."/>
            <person name="Eisen J.A."/>
        </authorList>
    </citation>
    <scope>NUCLEOTIDE SEQUENCE [LARGE SCALE GENOMIC DNA]</scope>
    <source>
        <strain evidence="7">ATCC 35584 / DSM 2162 / JCM 9187 / O7/1</strain>
    </source>
</reference>
<dbReference type="AlphaFoldDB" id="E8R9F1"/>
<evidence type="ECO:0000256" key="4">
    <source>
        <dbReference type="ARBA" id="ARBA00023014"/>
    </source>
</evidence>
<dbReference type="Gene3D" id="3.40.50.1950">
    <property type="entry name" value="Flavin prenyltransferase-like"/>
    <property type="match status" value="1"/>
</dbReference>
<keyword evidence="2" id="KW-0479">Metal-binding</keyword>
<dbReference type="GO" id="GO:0016491">
    <property type="term" value="F:oxidoreductase activity"/>
    <property type="evidence" value="ECO:0007669"/>
    <property type="project" value="UniProtKB-ARBA"/>
</dbReference>
<dbReference type="SUPFAM" id="SSF52507">
    <property type="entry name" value="Homo-oligomeric flavin-containing Cys decarboxylases, HFCD"/>
    <property type="match status" value="1"/>
</dbReference>
<evidence type="ECO:0000313" key="7">
    <source>
        <dbReference type="Proteomes" id="UP000001068"/>
    </source>
</evidence>
<dbReference type="KEGG" id="dmu:Desmu_0823"/>
<dbReference type="InterPro" id="IPR017896">
    <property type="entry name" value="4Fe4S_Fe-S-bd"/>
</dbReference>
<dbReference type="OrthoDB" id="2837at2157"/>
<keyword evidence="7" id="KW-1185">Reference proteome</keyword>
<dbReference type="InterPro" id="IPR050572">
    <property type="entry name" value="Fe-S_Ferredoxin"/>
</dbReference>
<proteinExistence type="predicted"/>
<feature type="domain" description="4Fe-4S ferredoxin-type" evidence="5">
    <location>
        <begin position="140"/>
        <end position="171"/>
    </location>
</feature>
<evidence type="ECO:0000256" key="1">
    <source>
        <dbReference type="ARBA" id="ARBA00022485"/>
    </source>
</evidence>
<evidence type="ECO:0000256" key="3">
    <source>
        <dbReference type="ARBA" id="ARBA00023004"/>
    </source>
</evidence>
<keyword evidence="4" id="KW-0411">Iron-sulfur</keyword>
<sequence length="237" mass="25858">MAKSVAWGVTGAGAFMRESIDVMASLTETGVSITAYVSRAARSILSMYGLLERLVAVLQGPYPRGVVFEDEEAPGFPSTGRLYKGVYDIAVVSPASMNTVAKIVNGIADSLVSNMVMHAIKNNMRVLILPVDLYESSSLIPIVIDRGKCSLCNWCAAADSCPTGALRHDPYHRVRVDASKCTRCYVCKDRCPYGAISFDVEITVKPHPFYVGIVKRLKEVPGVEVIEHPGRVLEYVR</sequence>
<evidence type="ECO:0000313" key="6">
    <source>
        <dbReference type="EMBL" id="ADV65127.1"/>
    </source>
</evidence>
<dbReference type="STRING" id="765177.Desmu_0823"/>
<dbReference type="HOGENOM" id="CLU_098523_0_0_2"/>
<dbReference type="InterPro" id="IPR017900">
    <property type="entry name" value="4Fe4S_Fe_S_CS"/>
</dbReference>
<dbReference type="Pfam" id="PF00037">
    <property type="entry name" value="Fer4"/>
    <property type="match status" value="1"/>
</dbReference>
<dbReference type="GO" id="GO:0046872">
    <property type="term" value="F:metal ion binding"/>
    <property type="evidence" value="ECO:0007669"/>
    <property type="project" value="UniProtKB-KW"/>
</dbReference>
<name>E8R9F1_DESM0</name>
<organism evidence="6 7">
    <name type="scientific">Desulfurococcus mucosus (strain ATCC 35584 / DSM 2162 / JCM 9187 / O7/1)</name>
    <dbReference type="NCBI Taxonomy" id="765177"/>
    <lineage>
        <taxon>Archaea</taxon>
        <taxon>Thermoproteota</taxon>
        <taxon>Thermoprotei</taxon>
        <taxon>Desulfurococcales</taxon>
        <taxon>Desulfurococcaceae</taxon>
        <taxon>Desulfurococcus</taxon>
    </lineage>
</organism>
<evidence type="ECO:0000259" key="5">
    <source>
        <dbReference type="PROSITE" id="PS51379"/>
    </source>
</evidence>
<dbReference type="GeneID" id="10153519"/>
<dbReference type="PROSITE" id="PS51379">
    <property type="entry name" value="4FE4S_FER_2"/>
    <property type="match status" value="2"/>
</dbReference>
<dbReference type="PANTHER" id="PTHR43687">
    <property type="entry name" value="ADENYLYLSULFATE REDUCTASE, BETA SUBUNIT"/>
    <property type="match status" value="1"/>
</dbReference>
<dbReference type="Proteomes" id="UP000001068">
    <property type="component" value="Chromosome"/>
</dbReference>
<reference evidence="6 7" key="2">
    <citation type="journal article" date="2011" name="Stand. Genomic Sci.">
        <title>Complete genome sequence of Desulfurococcus mucosus type strain (O7/1).</title>
        <authorList>
            <person name="Wirth R."/>
            <person name="Chertkov O."/>
            <person name="Held B."/>
            <person name="Lapidus A."/>
            <person name="Nolan M."/>
            <person name="Lucas S."/>
            <person name="Hammon N."/>
            <person name="Deshpande S."/>
            <person name="Cheng J.F."/>
            <person name="Tapia R."/>
            <person name="Han C."/>
            <person name="Goodwin L."/>
            <person name="Pitluck S."/>
            <person name="Liolios K."/>
            <person name="Ioanna P."/>
            <person name="Ivanova N."/>
            <person name="Mavromatis K."/>
            <person name="Mikhailova N."/>
            <person name="Pati A."/>
            <person name="Chen A."/>
            <person name="Palaniappan K."/>
            <person name="Land M."/>
            <person name="Hauser L."/>
            <person name="Chang Y.J."/>
            <person name="Jeffries C.D."/>
            <person name="Bilek Y."/>
            <person name="Hader T."/>
            <person name="Rohde M."/>
            <person name="Spring S."/>
            <person name="Sikorski J."/>
            <person name="Goker M."/>
            <person name="Woyke T."/>
            <person name="Bristow J."/>
            <person name="Eisen J.A."/>
            <person name="Markowitz V."/>
            <person name="Hugenholtz P."/>
            <person name="Kyrpides N.C."/>
            <person name="Klenk H.P."/>
        </authorList>
    </citation>
    <scope>NUCLEOTIDE SEQUENCE [LARGE SCALE GENOMIC DNA]</scope>
    <source>
        <strain evidence="7">ATCC 35584 / DSM 2162 / JCM 9187 / O7/1</strain>
    </source>
</reference>
<dbReference type="Pfam" id="PF02441">
    <property type="entry name" value="Flavoprotein"/>
    <property type="match status" value="1"/>
</dbReference>
<dbReference type="SUPFAM" id="SSF54862">
    <property type="entry name" value="4Fe-4S ferredoxins"/>
    <property type="match status" value="1"/>
</dbReference>
<gene>
    <name evidence="6" type="ordered locus">Desmu_0823</name>
</gene>
<dbReference type="InterPro" id="IPR003382">
    <property type="entry name" value="Flavoprotein"/>
</dbReference>
<evidence type="ECO:0000256" key="2">
    <source>
        <dbReference type="ARBA" id="ARBA00022723"/>
    </source>
</evidence>
<dbReference type="Gene3D" id="3.30.70.20">
    <property type="match status" value="1"/>
</dbReference>
<keyword evidence="1" id="KW-0004">4Fe-4S</keyword>
<feature type="domain" description="4Fe-4S ferredoxin-type" evidence="5">
    <location>
        <begin position="172"/>
        <end position="201"/>
    </location>
</feature>
<dbReference type="eggNOG" id="arCOG01705">
    <property type="taxonomic scope" value="Archaea"/>
</dbReference>
<dbReference type="EMBL" id="CP002363">
    <property type="protein sequence ID" value="ADV65127.1"/>
    <property type="molecule type" value="Genomic_DNA"/>
</dbReference>
<keyword evidence="3" id="KW-0408">Iron</keyword>
<dbReference type="InterPro" id="IPR036551">
    <property type="entry name" value="Flavin_trans-like"/>
</dbReference>
<protein>
    <submittedName>
        <fullName evidence="6">Flavoprotein</fullName>
    </submittedName>
</protein>
<dbReference type="PROSITE" id="PS00198">
    <property type="entry name" value="4FE4S_FER_1"/>
    <property type="match status" value="1"/>
</dbReference>
<dbReference type="PANTHER" id="PTHR43687:SF1">
    <property type="entry name" value="FERREDOXIN III"/>
    <property type="match status" value="1"/>
</dbReference>